<name>A0A2D2AW46_9CAUL</name>
<dbReference type="EMBL" id="CP024201">
    <property type="protein sequence ID" value="ATQ42238.1"/>
    <property type="molecule type" value="Genomic_DNA"/>
</dbReference>
<dbReference type="RefSeq" id="WP_099621495.1">
    <property type="nucleotide sequence ID" value="NZ_CP024201.1"/>
</dbReference>
<dbReference type="PANTHER" id="PTHR30244:SF34">
    <property type="entry name" value="DTDP-4-AMINO-4,6-DIDEOXYGALACTOSE TRANSAMINASE"/>
    <property type="match status" value="1"/>
</dbReference>
<evidence type="ECO:0000313" key="3">
    <source>
        <dbReference type="EMBL" id="ATQ42238.1"/>
    </source>
</evidence>
<dbReference type="GO" id="GO:0008483">
    <property type="term" value="F:transaminase activity"/>
    <property type="evidence" value="ECO:0007669"/>
    <property type="project" value="TreeGrafter"/>
</dbReference>
<organism evidence="3 4">
    <name type="scientific">Caulobacter mirabilis</name>
    <dbReference type="NCBI Taxonomy" id="69666"/>
    <lineage>
        <taxon>Bacteria</taxon>
        <taxon>Pseudomonadati</taxon>
        <taxon>Pseudomonadota</taxon>
        <taxon>Alphaproteobacteria</taxon>
        <taxon>Caulobacterales</taxon>
        <taxon>Caulobacteraceae</taxon>
        <taxon>Caulobacter</taxon>
    </lineage>
</organism>
<reference evidence="3 4" key="1">
    <citation type="submission" date="2017-10" db="EMBL/GenBank/DDBJ databases">
        <title>Genome sequence of Caulobacter mirabilis FWC38.</title>
        <authorList>
            <person name="Fiebig A."/>
            <person name="Crosson S."/>
        </authorList>
    </citation>
    <scope>NUCLEOTIDE SEQUENCE [LARGE SCALE GENOMIC DNA]</scope>
    <source>
        <strain evidence="3 4">FWC 38</strain>
    </source>
</reference>
<keyword evidence="2" id="KW-0663">Pyridoxal phosphate</keyword>
<evidence type="ECO:0000256" key="1">
    <source>
        <dbReference type="ARBA" id="ARBA00037999"/>
    </source>
</evidence>
<evidence type="ECO:0000313" key="4">
    <source>
        <dbReference type="Proteomes" id="UP000228945"/>
    </source>
</evidence>
<dbReference type="AlphaFoldDB" id="A0A2D2AW46"/>
<dbReference type="InterPro" id="IPR015421">
    <property type="entry name" value="PyrdxlP-dep_Trfase_major"/>
</dbReference>
<sequence length="400" mass="42713">MFPRLTLDIGWRDLAFALATRGDEGAVRSIAAMAPAGRTAVTALSVRTALDAFLAELALPAGDEVLMSAVNIETMAEVVRAHGLVPVSVDIELATLAPSPETVEAAVTPRTRLFLLAHLYGARVETSGLAEVCRRRGLMFVEDLAQAYDGRLTASDGADASLYSFGPIKTATALGGAVALFADPDLARRVRARLDACPEPAAGWWRKRALKHAVLKALSLPPLYGLARLAIAAAGRDPEAVIGAAARGFRSGDLLPQLRRRPPKAMLALLARRLARGAAPLERTARARRVLWRLPPRIPVPGRDLASHAWWLAPVLPRHPDLFAQRLRDAGFDATRGATSLRALPGAPNAAHLIDMVVYLPLSPFLSQVDEARLADLTVAAFDDDARSSFITAPAEALST</sequence>
<dbReference type="SUPFAM" id="SSF53383">
    <property type="entry name" value="PLP-dependent transferases"/>
    <property type="match status" value="1"/>
</dbReference>
<dbReference type="OrthoDB" id="9768668at2"/>
<comment type="similarity">
    <text evidence="1 2">Belongs to the DegT/DnrJ/EryC1 family.</text>
</comment>
<dbReference type="Proteomes" id="UP000228945">
    <property type="component" value="Chromosome"/>
</dbReference>
<proteinExistence type="inferred from homology"/>
<gene>
    <name evidence="3" type="ORF">CSW64_07300</name>
</gene>
<protein>
    <submittedName>
        <fullName evidence="3">Cell wall biogenesis protein</fullName>
    </submittedName>
</protein>
<keyword evidence="4" id="KW-1185">Reference proteome</keyword>
<dbReference type="GO" id="GO:0000271">
    <property type="term" value="P:polysaccharide biosynthetic process"/>
    <property type="evidence" value="ECO:0007669"/>
    <property type="project" value="TreeGrafter"/>
</dbReference>
<dbReference type="KEGG" id="cmb:CSW64_07300"/>
<accession>A0A2D2AW46</accession>
<dbReference type="GO" id="GO:0030170">
    <property type="term" value="F:pyridoxal phosphate binding"/>
    <property type="evidence" value="ECO:0007669"/>
    <property type="project" value="TreeGrafter"/>
</dbReference>
<evidence type="ECO:0000256" key="2">
    <source>
        <dbReference type="RuleBase" id="RU004508"/>
    </source>
</evidence>
<dbReference type="Pfam" id="PF01041">
    <property type="entry name" value="DegT_DnrJ_EryC1"/>
    <property type="match status" value="1"/>
</dbReference>
<dbReference type="PANTHER" id="PTHR30244">
    <property type="entry name" value="TRANSAMINASE"/>
    <property type="match status" value="1"/>
</dbReference>
<dbReference type="Gene3D" id="3.40.640.10">
    <property type="entry name" value="Type I PLP-dependent aspartate aminotransferase-like (Major domain)"/>
    <property type="match status" value="1"/>
</dbReference>
<dbReference type="InterPro" id="IPR000653">
    <property type="entry name" value="DegT/StrS_aminotransferase"/>
</dbReference>
<dbReference type="InterPro" id="IPR015424">
    <property type="entry name" value="PyrdxlP-dep_Trfase"/>
</dbReference>